<reference evidence="3" key="1">
    <citation type="journal article" date="2019" name="bioRxiv">
        <title>The Genome of the Zebra Mussel, Dreissena polymorpha: A Resource for Invasive Species Research.</title>
        <authorList>
            <person name="McCartney M.A."/>
            <person name="Auch B."/>
            <person name="Kono T."/>
            <person name="Mallez S."/>
            <person name="Zhang Y."/>
            <person name="Obille A."/>
            <person name="Becker A."/>
            <person name="Abrahante J.E."/>
            <person name="Garbe J."/>
            <person name="Badalamenti J.P."/>
            <person name="Herman A."/>
            <person name="Mangelson H."/>
            <person name="Liachko I."/>
            <person name="Sullivan S."/>
            <person name="Sone E.D."/>
            <person name="Koren S."/>
            <person name="Silverstein K.A.T."/>
            <person name="Beckman K.B."/>
            <person name="Gohl D.M."/>
        </authorList>
    </citation>
    <scope>NUCLEOTIDE SEQUENCE</scope>
    <source>
        <strain evidence="3">Duluth1</strain>
        <tissue evidence="3">Whole animal</tissue>
    </source>
</reference>
<organism evidence="3 4">
    <name type="scientific">Dreissena polymorpha</name>
    <name type="common">Zebra mussel</name>
    <name type="synonym">Mytilus polymorpha</name>
    <dbReference type="NCBI Taxonomy" id="45954"/>
    <lineage>
        <taxon>Eukaryota</taxon>
        <taxon>Metazoa</taxon>
        <taxon>Spiralia</taxon>
        <taxon>Lophotrochozoa</taxon>
        <taxon>Mollusca</taxon>
        <taxon>Bivalvia</taxon>
        <taxon>Autobranchia</taxon>
        <taxon>Heteroconchia</taxon>
        <taxon>Euheterodonta</taxon>
        <taxon>Imparidentia</taxon>
        <taxon>Neoheterodontei</taxon>
        <taxon>Myida</taxon>
        <taxon>Dreissenoidea</taxon>
        <taxon>Dreissenidae</taxon>
        <taxon>Dreissena</taxon>
    </lineage>
</organism>
<feature type="compositionally biased region" description="Basic and acidic residues" evidence="1">
    <location>
        <begin position="39"/>
        <end position="55"/>
    </location>
</feature>
<keyword evidence="2" id="KW-1133">Transmembrane helix</keyword>
<gene>
    <name evidence="3" type="ORF">DPMN_048995</name>
</gene>
<keyword evidence="4" id="KW-1185">Reference proteome</keyword>
<feature type="transmembrane region" description="Helical" evidence="2">
    <location>
        <begin position="12"/>
        <end position="32"/>
    </location>
</feature>
<comment type="caution">
    <text evidence="3">The sequence shown here is derived from an EMBL/GenBank/DDBJ whole genome shotgun (WGS) entry which is preliminary data.</text>
</comment>
<evidence type="ECO:0000313" key="3">
    <source>
        <dbReference type="EMBL" id="KAH3742258.1"/>
    </source>
</evidence>
<feature type="transmembrane region" description="Helical" evidence="2">
    <location>
        <begin position="61"/>
        <end position="79"/>
    </location>
</feature>
<evidence type="ECO:0000256" key="2">
    <source>
        <dbReference type="SAM" id="Phobius"/>
    </source>
</evidence>
<evidence type="ECO:0000313" key="4">
    <source>
        <dbReference type="Proteomes" id="UP000828390"/>
    </source>
</evidence>
<dbReference type="EMBL" id="JAIWYP010000011">
    <property type="protein sequence ID" value="KAH3742258.1"/>
    <property type="molecule type" value="Genomic_DNA"/>
</dbReference>
<name>A0A9D4DB02_DREPO</name>
<evidence type="ECO:0000256" key="1">
    <source>
        <dbReference type="SAM" id="MobiDB-lite"/>
    </source>
</evidence>
<reference evidence="3" key="2">
    <citation type="submission" date="2020-11" db="EMBL/GenBank/DDBJ databases">
        <authorList>
            <person name="McCartney M.A."/>
            <person name="Auch B."/>
            <person name="Kono T."/>
            <person name="Mallez S."/>
            <person name="Becker A."/>
            <person name="Gohl D.M."/>
            <person name="Silverstein K.A.T."/>
            <person name="Koren S."/>
            <person name="Bechman K.B."/>
            <person name="Herman A."/>
            <person name="Abrahante J.E."/>
            <person name="Garbe J."/>
        </authorList>
    </citation>
    <scope>NUCLEOTIDE SEQUENCE</scope>
    <source>
        <strain evidence="3">Duluth1</strain>
        <tissue evidence="3">Whole animal</tissue>
    </source>
</reference>
<feature type="region of interest" description="Disordered" evidence="1">
    <location>
        <begin position="39"/>
        <end position="58"/>
    </location>
</feature>
<proteinExistence type="predicted"/>
<dbReference type="AlphaFoldDB" id="A0A9D4DB02"/>
<keyword evidence="2" id="KW-0812">Transmembrane</keyword>
<dbReference type="Proteomes" id="UP000828390">
    <property type="component" value="Unassembled WGS sequence"/>
</dbReference>
<accession>A0A9D4DB02</accession>
<sequence>MCPPQVRHVDRHLVICVCDGCLHATVVVVLFMPVSAHYEDHNGDENGDEPRQRTDDDTDDVTSWCLLFGSFLWLYIANLRTYDEE</sequence>
<protein>
    <submittedName>
        <fullName evidence="3">Uncharacterized protein</fullName>
    </submittedName>
</protein>
<keyword evidence="2" id="KW-0472">Membrane</keyword>